<evidence type="ECO:0000313" key="2">
    <source>
        <dbReference type="EnsemblPlants" id="PAC:32925754.CDS.1"/>
    </source>
</evidence>
<evidence type="ECO:0000313" key="3">
    <source>
        <dbReference type="Proteomes" id="UP000006727"/>
    </source>
</evidence>
<reference evidence="1 3" key="1">
    <citation type="journal article" date="2008" name="Science">
        <title>The Physcomitrella genome reveals evolutionary insights into the conquest of land by plants.</title>
        <authorList>
            <person name="Rensing S."/>
            <person name="Lang D."/>
            <person name="Zimmer A."/>
            <person name="Terry A."/>
            <person name="Salamov A."/>
            <person name="Shapiro H."/>
            <person name="Nishiyama T."/>
            <person name="Perroud P.-F."/>
            <person name="Lindquist E."/>
            <person name="Kamisugi Y."/>
            <person name="Tanahashi T."/>
            <person name="Sakakibara K."/>
            <person name="Fujita T."/>
            <person name="Oishi K."/>
            <person name="Shin-I T."/>
            <person name="Kuroki Y."/>
            <person name="Toyoda A."/>
            <person name="Suzuki Y."/>
            <person name="Hashimoto A."/>
            <person name="Yamaguchi K."/>
            <person name="Sugano A."/>
            <person name="Kohara Y."/>
            <person name="Fujiyama A."/>
            <person name="Anterola A."/>
            <person name="Aoki S."/>
            <person name="Ashton N."/>
            <person name="Barbazuk W.B."/>
            <person name="Barker E."/>
            <person name="Bennetzen J."/>
            <person name="Bezanilla M."/>
            <person name="Blankenship R."/>
            <person name="Cho S.H."/>
            <person name="Dutcher S."/>
            <person name="Estelle M."/>
            <person name="Fawcett J.A."/>
            <person name="Gundlach H."/>
            <person name="Hanada K."/>
            <person name="Heyl A."/>
            <person name="Hicks K.A."/>
            <person name="Hugh J."/>
            <person name="Lohr M."/>
            <person name="Mayer K."/>
            <person name="Melkozernov A."/>
            <person name="Murata T."/>
            <person name="Nelson D."/>
            <person name="Pils B."/>
            <person name="Prigge M."/>
            <person name="Reiss B."/>
            <person name="Renner T."/>
            <person name="Rombauts S."/>
            <person name="Rushton P."/>
            <person name="Sanderfoot A."/>
            <person name="Schween G."/>
            <person name="Shiu S.-H."/>
            <person name="Stueber K."/>
            <person name="Theodoulou F.L."/>
            <person name="Tu H."/>
            <person name="Van de Peer Y."/>
            <person name="Verrier P.J."/>
            <person name="Waters E."/>
            <person name="Wood A."/>
            <person name="Yang L."/>
            <person name="Cove D."/>
            <person name="Cuming A."/>
            <person name="Hasebe M."/>
            <person name="Lucas S."/>
            <person name="Mishler D.B."/>
            <person name="Reski R."/>
            <person name="Grigoriev I."/>
            <person name="Quatrano R.S."/>
            <person name="Boore J.L."/>
        </authorList>
    </citation>
    <scope>NUCLEOTIDE SEQUENCE [LARGE SCALE GENOMIC DNA]</scope>
    <source>
        <strain evidence="2 3">cv. Gransden 2004</strain>
    </source>
</reference>
<proteinExistence type="predicted"/>
<accession>A0A2K1K9W8</accession>
<reference evidence="2" key="3">
    <citation type="submission" date="2020-12" db="UniProtKB">
        <authorList>
            <consortium name="EnsemblPlants"/>
        </authorList>
    </citation>
    <scope>IDENTIFICATION</scope>
</reference>
<dbReference type="EnsemblPlants" id="Pp3c7_1580V3.1">
    <property type="protein sequence ID" value="PAC:32925754.CDS.1"/>
    <property type="gene ID" value="Pp3c7_1580"/>
</dbReference>
<dbReference type="InParanoid" id="A0A2K1K9W8"/>
<dbReference type="EMBL" id="ABEU02000007">
    <property type="protein sequence ID" value="PNR50570.1"/>
    <property type="molecule type" value="Genomic_DNA"/>
</dbReference>
<organism evidence="1">
    <name type="scientific">Physcomitrium patens</name>
    <name type="common">Spreading-leaved earth moss</name>
    <name type="synonym">Physcomitrella patens</name>
    <dbReference type="NCBI Taxonomy" id="3218"/>
    <lineage>
        <taxon>Eukaryota</taxon>
        <taxon>Viridiplantae</taxon>
        <taxon>Streptophyta</taxon>
        <taxon>Embryophyta</taxon>
        <taxon>Bryophyta</taxon>
        <taxon>Bryophytina</taxon>
        <taxon>Bryopsida</taxon>
        <taxon>Funariidae</taxon>
        <taxon>Funariales</taxon>
        <taxon>Funariaceae</taxon>
        <taxon>Physcomitrium</taxon>
    </lineage>
</organism>
<dbReference type="AlphaFoldDB" id="A0A2K1K9W8"/>
<protein>
    <submittedName>
        <fullName evidence="1 2">Uncharacterized protein</fullName>
    </submittedName>
</protein>
<gene>
    <name evidence="1" type="ORF">PHYPA_009756</name>
</gene>
<reference evidence="1 3" key="2">
    <citation type="journal article" date="2018" name="Plant J.">
        <title>The Physcomitrella patens chromosome-scale assembly reveals moss genome structure and evolution.</title>
        <authorList>
            <person name="Lang D."/>
            <person name="Ullrich K.K."/>
            <person name="Murat F."/>
            <person name="Fuchs J."/>
            <person name="Jenkins J."/>
            <person name="Haas F.B."/>
            <person name="Piednoel M."/>
            <person name="Gundlach H."/>
            <person name="Van Bel M."/>
            <person name="Meyberg R."/>
            <person name="Vives C."/>
            <person name="Morata J."/>
            <person name="Symeonidi A."/>
            <person name="Hiss M."/>
            <person name="Muchero W."/>
            <person name="Kamisugi Y."/>
            <person name="Saleh O."/>
            <person name="Blanc G."/>
            <person name="Decker E.L."/>
            <person name="van Gessel N."/>
            <person name="Grimwood J."/>
            <person name="Hayes R.D."/>
            <person name="Graham S.W."/>
            <person name="Gunter L.E."/>
            <person name="McDaniel S.F."/>
            <person name="Hoernstein S.N.W."/>
            <person name="Larsson A."/>
            <person name="Li F.W."/>
            <person name="Perroud P.F."/>
            <person name="Phillips J."/>
            <person name="Ranjan P."/>
            <person name="Rokshar D.S."/>
            <person name="Rothfels C.J."/>
            <person name="Schneider L."/>
            <person name="Shu S."/>
            <person name="Stevenson D.W."/>
            <person name="Thummler F."/>
            <person name="Tillich M."/>
            <person name="Villarreal Aguilar J.C."/>
            <person name="Widiez T."/>
            <person name="Wong G.K."/>
            <person name="Wymore A."/>
            <person name="Zhang Y."/>
            <person name="Zimmer A.D."/>
            <person name="Quatrano R.S."/>
            <person name="Mayer K.F.X."/>
            <person name="Goodstein D."/>
            <person name="Casacuberta J.M."/>
            <person name="Vandepoele K."/>
            <person name="Reski R."/>
            <person name="Cuming A.C."/>
            <person name="Tuskan G.A."/>
            <person name="Maumus F."/>
            <person name="Salse J."/>
            <person name="Schmutz J."/>
            <person name="Rensing S.A."/>
        </authorList>
    </citation>
    <scope>NUCLEOTIDE SEQUENCE [LARGE SCALE GENOMIC DNA]</scope>
    <source>
        <strain evidence="2 3">cv. Gransden 2004</strain>
    </source>
</reference>
<name>A0A2K1K9W8_PHYPA</name>
<evidence type="ECO:0000313" key="1">
    <source>
        <dbReference type="EMBL" id="PNR50570.1"/>
    </source>
</evidence>
<keyword evidence="3" id="KW-1185">Reference proteome</keyword>
<dbReference type="Proteomes" id="UP000006727">
    <property type="component" value="Chromosome 7"/>
</dbReference>
<dbReference type="Gramene" id="Pp3c7_1580V3.1">
    <property type="protein sequence ID" value="PAC:32925754.CDS.1"/>
    <property type="gene ID" value="Pp3c7_1580"/>
</dbReference>
<dbReference type="PaxDb" id="3218-PP1S130_50V6.1"/>
<sequence length="62" mass="6723">MKKENVTYASTVELSVSKCVVCTGIDALQCSFTFCDGIGTRLKRSMCGKPIKPHGHTKSICI</sequence>